<proteinExistence type="predicted"/>
<sequence length="238" mass="26270">MMRSTGLAKLAKTRLGLAADCAAWCRISKIPEPPAKVREAAGGAPLRPALMRPLGMLGVALVGVLWPFGALLALLASLEDLAEWLLSSKERARARARALDKKGQKEAIKAHALDQLFDGDWTAAAGQFLLRWYGHSSHPKRLLVLTPDHVVLAAPPKRVSVRQTERMVVVAEIPVQEARVEDPLLRIHPSDRLRVLFSDGSWLTVITDEEPSEIHKYLMRLPRLGSTDAQRSPVLPRD</sequence>
<protein>
    <submittedName>
        <fullName evidence="2">Uncharacterized protein</fullName>
    </submittedName>
</protein>
<evidence type="ECO:0000256" key="1">
    <source>
        <dbReference type="SAM" id="Phobius"/>
    </source>
</evidence>
<reference evidence="2 3" key="1">
    <citation type="submission" date="2020-01" db="EMBL/GenBank/DDBJ databases">
        <title>Insect and environment-associated Actinomycetes.</title>
        <authorList>
            <person name="Currrie C."/>
            <person name="Chevrette M."/>
            <person name="Carlson C."/>
            <person name="Stubbendieck R."/>
            <person name="Wendt-Pienkowski E."/>
        </authorList>
    </citation>
    <scope>NUCLEOTIDE SEQUENCE [LARGE SCALE GENOMIC DNA]</scope>
    <source>
        <strain evidence="2 3">SID14172</strain>
    </source>
</reference>
<keyword evidence="1" id="KW-0812">Transmembrane</keyword>
<evidence type="ECO:0000313" key="2">
    <source>
        <dbReference type="EMBL" id="NEB19176.1"/>
    </source>
</evidence>
<dbReference type="RefSeq" id="WP_164141468.1">
    <property type="nucleotide sequence ID" value="NZ_JAAGMB010000496.1"/>
</dbReference>
<accession>A0A6N9URH8</accession>
<gene>
    <name evidence="2" type="ORF">G3I46_22185</name>
</gene>
<dbReference type="EMBL" id="JAAGMB010000496">
    <property type="protein sequence ID" value="NEB19176.1"/>
    <property type="molecule type" value="Genomic_DNA"/>
</dbReference>
<dbReference type="AlphaFoldDB" id="A0A6N9URH8"/>
<name>A0A6N9URH8_9ACTN</name>
<keyword evidence="1" id="KW-1133">Transmembrane helix</keyword>
<comment type="caution">
    <text evidence="2">The sequence shown here is derived from an EMBL/GenBank/DDBJ whole genome shotgun (WGS) entry which is preliminary data.</text>
</comment>
<feature type="transmembrane region" description="Helical" evidence="1">
    <location>
        <begin position="54"/>
        <end position="78"/>
    </location>
</feature>
<dbReference type="Proteomes" id="UP000469545">
    <property type="component" value="Unassembled WGS sequence"/>
</dbReference>
<evidence type="ECO:0000313" key="3">
    <source>
        <dbReference type="Proteomes" id="UP000469545"/>
    </source>
</evidence>
<organism evidence="2 3">
    <name type="scientific">Streptomyces coelicoflavus</name>
    <dbReference type="NCBI Taxonomy" id="285562"/>
    <lineage>
        <taxon>Bacteria</taxon>
        <taxon>Bacillati</taxon>
        <taxon>Actinomycetota</taxon>
        <taxon>Actinomycetes</taxon>
        <taxon>Kitasatosporales</taxon>
        <taxon>Streptomycetaceae</taxon>
        <taxon>Streptomyces</taxon>
    </lineage>
</organism>
<keyword evidence="1" id="KW-0472">Membrane</keyword>
<keyword evidence="3" id="KW-1185">Reference proteome</keyword>